<name>A0A9Q3HT46_9BASI</name>
<sequence>MPVHHSPTAKNTRSQRNPAVLTPTERFTLDCTPSVHRLSANLDRGPPMEGEAPSIRGGKKSRRSRLFSGLLGGYPGMSKGARTRLGEVEEEEGEESVKEEESEETEDLGAFEGASQAPEPPNLPPQNQPLVSQANPSPLKIMEQMATIMGQLT</sequence>
<organism evidence="2 3">
    <name type="scientific">Austropuccinia psidii MF-1</name>
    <dbReference type="NCBI Taxonomy" id="1389203"/>
    <lineage>
        <taxon>Eukaryota</taxon>
        <taxon>Fungi</taxon>
        <taxon>Dikarya</taxon>
        <taxon>Basidiomycota</taxon>
        <taxon>Pucciniomycotina</taxon>
        <taxon>Pucciniomycetes</taxon>
        <taxon>Pucciniales</taxon>
        <taxon>Sphaerophragmiaceae</taxon>
        <taxon>Austropuccinia</taxon>
    </lineage>
</organism>
<dbReference type="Proteomes" id="UP000765509">
    <property type="component" value="Unassembled WGS sequence"/>
</dbReference>
<dbReference type="AlphaFoldDB" id="A0A9Q3HT46"/>
<feature type="compositionally biased region" description="Acidic residues" evidence="1">
    <location>
        <begin position="88"/>
        <end position="109"/>
    </location>
</feature>
<feature type="compositionally biased region" description="Polar residues" evidence="1">
    <location>
        <begin position="8"/>
        <end position="17"/>
    </location>
</feature>
<feature type="region of interest" description="Disordered" evidence="1">
    <location>
        <begin position="1"/>
        <end position="139"/>
    </location>
</feature>
<keyword evidence="3" id="KW-1185">Reference proteome</keyword>
<accession>A0A9Q3HT46</accession>
<gene>
    <name evidence="2" type="ORF">O181_056596</name>
</gene>
<evidence type="ECO:0000313" key="2">
    <source>
        <dbReference type="EMBL" id="MBW0516881.1"/>
    </source>
</evidence>
<feature type="compositionally biased region" description="Pro residues" evidence="1">
    <location>
        <begin position="118"/>
        <end position="127"/>
    </location>
</feature>
<protein>
    <submittedName>
        <fullName evidence="2">Uncharacterized protein</fullName>
    </submittedName>
</protein>
<evidence type="ECO:0000313" key="3">
    <source>
        <dbReference type="Proteomes" id="UP000765509"/>
    </source>
</evidence>
<proteinExistence type="predicted"/>
<reference evidence="2" key="1">
    <citation type="submission" date="2021-03" db="EMBL/GenBank/DDBJ databases">
        <title>Draft genome sequence of rust myrtle Austropuccinia psidii MF-1, a brazilian biotype.</title>
        <authorList>
            <person name="Quecine M.C."/>
            <person name="Pachon D.M.R."/>
            <person name="Bonatelli M.L."/>
            <person name="Correr F.H."/>
            <person name="Franceschini L.M."/>
            <person name="Leite T.F."/>
            <person name="Margarido G.R.A."/>
            <person name="Almeida C.A."/>
            <person name="Ferrarezi J.A."/>
            <person name="Labate C.A."/>
        </authorList>
    </citation>
    <scope>NUCLEOTIDE SEQUENCE</scope>
    <source>
        <strain evidence="2">MF-1</strain>
    </source>
</reference>
<dbReference type="EMBL" id="AVOT02025538">
    <property type="protein sequence ID" value="MBW0516881.1"/>
    <property type="molecule type" value="Genomic_DNA"/>
</dbReference>
<comment type="caution">
    <text evidence="2">The sequence shown here is derived from an EMBL/GenBank/DDBJ whole genome shotgun (WGS) entry which is preliminary data.</text>
</comment>
<evidence type="ECO:0000256" key="1">
    <source>
        <dbReference type="SAM" id="MobiDB-lite"/>
    </source>
</evidence>